<dbReference type="InterPro" id="IPR001466">
    <property type="entry name" value="Beta-lactam-related"/>
</dbReference>
<dbReference type="PANTHER" id="PTHR43283:SF11">
    <property type="entry name" value="BETA-LACTAMASE-RELATED DOMAIN-CONTAINING PROTEIN"/>
    <property type="match status" value="1"/>
</dbReference>
<feature type="domain" description="Beta-lactamase-related" evidence="2">
    <location>
        <begin position="22"/>
        <end position="347"/>
    </location>
</feature>
<reference evidence="3 4" key="1">
    <citation type="submission" date="2019-07" db="EMBL/GenBank/DDBJ databases">
        <title>Whole genome shotgun sequence of Oceanobacillus sojae NBRC 105379.</title>
        <authorList>
            <person name="Hosoyama A."/>
            <person name="Uohara A."/>
            <person name="Ohji S."/>
            <person name="Ichikawa N."/>
        </authorList>
    </citation>
    <scope>NUCLEOTIDE SEQUENCE [LARGE SCALE GENOMIC DNA]</scope>
    <source>
        <strain evidence="3 4">NBRC 105379</strain>
    </source>
</reference>
<dbReference type="EMBL" id="BJYM01000001">
    <property type="protein sequence ID" value="GEN85506.1"/>
    <property type="molecule type" value="Genomic_DNA"/>
</dbReference>
<evidence type="ECO:0000256" key="1">
    <source>
        <dbReference type="ARBA" id="ARBA00022801"/>
    </source>
</evidence>
<dbReference type="Proteomes" id="UP000321558">
    <property type="component" value="Unassembled WGS sequence"/>
</dbReference>
<dbReference type="InterPro" id="IPR012338">
    <property type="entry name" value="Beta-lactam/transpept-like"/>
</dbReference>
<dbReference type="AlphaFoldDB" id="A0A511ZDI4"/>
<dbReference type="SUPFAM" id="SSF56601">
    <property type="entry name" value="beta-lactamase/transpeptidase-like"/>
    <property type="match status" value="1"/>
</dbReference>
<keyword evidence="4" id="KW-1185">Reference proteome</keyword>
<dbReference type="GO" id="GO:0016787">
    <property type="term" value="F:hydrolase activity"/>
    <property type="evidence" value="ECO:0007669"/>
    <property type="project" value="UniProtKB-KW"/>
</dbReference>
<protein>
    <submittedName>
        <fullName evidence="3">Serine hydrolase</fullName>
    </submittedName>
</protein>
<evidence type="ECO:0000259" key="2">
    <source>
        <dbReference type="Pfam" id="PF00144"/>
    </source>
</evidence>
<dbReference type="OrthoDB" id="9770183at2"/>
<organism evidence="3 4">
    <name type="scientific">Oceanobacillus sojae</name>
    <dbReference type="NCBI Taxonomy" id="582851"/>
    <lineage>
        <taxon>Bacteria</taxon>
        <taxon>Bacillati</taxon>
        <taxon>Bacillota</taxon>
        <taxon>Bacilli</taxon>
        <taxon>Bacillales</taxon>
        <taxon>Bacillaceae</taxon>
        <taxon>Oceanobacillus</taxon>
    </lineage>
</organism>
<dbReference type="RefSeq" id="WP_147207906.1">
    <property type="nucleotide sequence ID" value="NZ_BJYM01000001.1"/>
</dbReference>
<comment type="caution">
    <text evidence="3">The sequence shown here is derived from an EMBL/GenBank/DDBJ whole genome shotgun (WGS) entry which is preliminary data.</text>
</comment>
<evidence type="ECO:0000313" key="4">
    <source>
        <dbReference type="Proteomes" id="UP000321558"/>
    </source>
</evidence>
<name>A0A511ZDI4_9BACI</name>
<accession>A0A511ZDI4</accession>
<gene>
    <name evidence="3" type="ORF">OSO01_02450</name>
</gene>
<dbReference type="InterPro" id="IPR050789">
    <property type="entry name" value="Diverse_Enzym_Activities"/>
</dbReference>
<sequence>MSNIKSYQDESEHNSDIMLNIDKYLSNSVDNEEVPGAVILIVKDKKVQLHKEYGFSQIIPYSLPMNKVSIFDIASLTKVVAVWPAVMFLIDKGYINMNDELFRFYGDEIDSELKYTTIFQHLTHTSGLSERTYLKQFGNNKKDIMTGLLKDGLEYPPDKQVIYSNRGFIILGDIIEKVSGMSLDRLVKENIWDVLNMNDTIFNPDQNLIERIVSTEFYPADNLVKRGTVHDENAELLDGIAGHAGVFSTAGDIGKLCAMLLNSLSGEENKIISQKLIKDSFINYTTQLNESRGLGWAIFHKSENSKIVGHYGFTGTTIWIDLKKNMYTVLLTNRVHPSRENKNIHSIRAYVKELLMSVK</sequence>
<proteinExistence type="predicted"/>
<evidence type="ECO:0000313" key="3">
    <source>
        <dbReference type="EMBL" id="GEN85506.1"/>
    </source>
</evidence>
<dbReference type="Pfam" id="PF00144">
    <property type="entry name" value="Beta-lactamase"/>
    <property type="match status" value="1"/>
</dbReference>
<dbReference type="Gene3D" id="3.40.710.10">
    <property type="entry name" value="DD-peptidase/beta-lactamase superfamily"/>
    <property type="match status" value="1"/>
</dbReference>
<keyword evidence="1 3" id="KW-0378">Hydrolase</keyword>
<dbReference type="PANTHER" id="PTHR43283">
    <property type="entry name" value="BETA-LACTAMASE-RELATED"/>
    <property type="match status" value="1"/>
</dbReference>